<feature type="repeat" description="PPR" evidence="3">
    <location>
        <begin position="278"/>
        <end position="312"/>
    </location>
</feature>
<proteinExistence type="inferred from homology"/>
<dbReference type="Pfam" id="PF13041">
    <property type="entry name" value="PPR_2"/>
    <property type="match status" value="4"/>
</dbReference>
<dbReference type="Gene3D" id="1.25.40.10">
    <property type="entry name" value="Tetratricopeptide repeat domain"/>
    <property type="match status" value="4"/>
</dbReference>
<keyword evidence="2" id="KW-0677">Repeat</keyword>
<dbReference type="NCBIfam" id="TIGR00756">
    <property type="entry name" value="PPR"/>
    <property type="match status" value="3"/>
</dbReference>
<dbReference type="SUPFAM" id="SSF48452">
    <property type="entry name" value="TPR-like"/>
    <property type="match status" value="1"/>
</dbReference>
<dbReference type="Pfam" id="PF01535">
    <property type="entry name" value="PPR"/>
    <property type="match status" value="2"/>
</dbReference>
<feature type="repeat" description="PPR" evidence="3">
    <location>
        <begin position="515"/>
        <end position="549"/>
    </location>
</feature>
<gene>
    <name evidence="6" type="ORF">RIF29_14097</name>
</gene>
<evidence type="ECO:0000313" key="6">
    <source>
        <dbReference type="EMBL" id="KAK7273051.1"/>
    </source>
</evidence>
<evidence type="ECO:0000259" key="5">
    <source>
        <dbReference type="Pfam" id="PF14432"/>
    </source>
</evidence>
<evidence type="ECO:0000313" key="7">
    <source>
        <dbReference type="Proteomes" id="UP001372338"/>
    </source>
</evidence>
<name>A0AAN9FD64_CROPI</name>
<evidence type="ECO:0000256" key="4">
    <source>
        <dbReference type="SAM" id="MobiDB-lite"/>
    </source>
</evidence>
<feature type="repeat" description="PPR" evidence="3">
    <location>
        <begin position="177"/>
        <end position="211"/>
    </location>
</feature>
<dbReference type="Pfam" id="PF14432">
    <property type="entry name" value="DYW_deaminase"/>
    <property type="match status" value="1"/>
</dbReference>
<evidence type="ECO:0000256" key="2">
    <source>
        <dbReference type="ARBA" id="ARBA00022737"/>
    </source>
</evidence>
<dbReference type="FunFam" id="1.25.40.10:FF:000840">
    <property type="entry name" value="Pentatricopeptide repeat-containing protein At3g12770"/>
    <property type="match status" value="1"/>
</dbReference>
<evidence type="ECO:0000256" key="3">
    <source>
        <dbReference type="PROSITE-ProRule" id="PRU00708"/>
    </source>
</evidence>
<dbReference type="PROSITE" id="PS51375">
    <property type="entry name" value="PPR"/>
    <property type="match status" value="5"/>
</dbReference>
<comment type="caution">
    <text evidence="6">The sequence shown here is derived from an EMBL/GenBank/DDBJ whole genome shotgun (WGS) entry which is preliminary data.</text>
</comment>
<dbReference type="FunFam" id="1.25.40.10:FF:000090">
    <property type="entry name" value="Pentatricopeptide repeat-containing protein, chloroplastic"/>
    <property type="match status" value="1"/>
</dbReference>
<accession>A0AAN9FD64</accession>
<dbReference type="InterPro" id="IPR046960">
    <property type="entry name" value="PPR_At4g14850-like_plant"/>
</dbReference>
<dbReference type="InterPro" id="IPR011990">
    <property type="entry name" value="TPR-like_helical_dom_sf"/>
</dbReference>
<organism evidence="6 7">
    <name type="scientific">Crotalaria pallida</name>
    <name type="common">Smooth rattlebox</name>
    <name type="synonym">Crotalaria striata</name>
    <dbReference type="NCBI Taxonomy" id="3830"/>
    <lineage>
        <taxon>Eukaryota</taxon>
        <taxon>Viridiplantae</taxon>
        <taxon>Streptophyta</taxon>
        <taxon>Embryophyta</taxon>
        <taxon>Tracheophyta</taxon>
        <taxon>Spermatophyta</taxon>
        <taxon>Magnoliopsida</taxon>
        <taxon>eudicotyledons</taxon>
        <taxon>Gunneridae</taxon>
        <taxon>Pentapetalae</taxon>
        <taxon>rosids</taxon>
        <taxon>fabids</taxon>
        <taxon>Fabales</taxon>
        <taxon>Fabaceae</taxon>
        <taxon>Papilionoideae</taxon>
        <taxon>50 kb inversion clade</taxon>
        <taxon>genistoids sensu lato</taxon>
        <taxon>core genistoids</taxon>
        <taxon>Crotalarieae</taxon>
        <taxon>Crotalaria</taxon>
    </lineage>
</organism>
<dbReference type="FunFam" id="1.25.40.10:FF:000309">
    <property type="entry name" value="Pentatricopeptide repeat-containing protein, chloroplastic"/>
    <property type="match status" value="1"/>
</dbReference>
<dbReference type="GO" id="GO:0009451">
    <property type="term" value="P:RNA modification"/>
    <property type="evidence" value="ECO:0007669"/>
    <property type="project" value="InterPro"/>
</dbReference>
<comment type="similarity">
    <text evidence="1">Belongs to the PPR family. PCMP-H subfamily.</text>
</comment>
<dbReference type="EMBL" id="JAYWIO010000003">
    <property type="protein sequence ID" value="KAK7273051.1"/>
    <property type="molecule type" value="Genomic_DNA"/>
</dbReference>
<feature type="domain" description="DYW" evidence="5">
    <location>
        <begin position="694"/>
        <end position="786"/>
    </location>
</feature>
<feature type="compositionally biased region" description="Basic and acidic residues" evidence="4">
    <location>
        <begin position="20"/>
        <end position="29"/>
    </location>
</feature>
<dbReference type="Pfam" id="PF20431">
    <property type="entry name" value="E_motif"/>
    <property type="match status" value="1"/>
</dbReference>
<feature type="repeat" description="PPR" evidence="3">
    <location>
        <begin position="379"/>
        <end position="413"/>
    </location>
</feature>
<dbReference type="InterPro" id="IPR032867">
    <property type="entry name" value="DYW_dom"/>
</dbReference>
<evidence type="ECO:0000256" key="1">
    <source>
        <dbReference type="ARBA" id="ARBA00006643"/>
    </source>
</evidence>
<dbReference type="FunFam" id="1.25.40.10:FF:000409">
    <property type="entry name" value="Pentatricopeptide repeat-containing protein, chloroplastic"/>
    <property type="match status" value="1"/>
</dbReference>
<dbReference type="InterPro" id="IPR002885">
    <property type="entry name" value="PPR_rpt"/>
</dbReference>
<dbReference type="Proteomes" id="UP001372338">
    <property type="component" value="Unassembled WGS sequence"/>
</dbReference>
<feature type="region of interest" description="Disordered" evidence="4">
    <location>
        <begin position="18"/>
        <end position="39"/>
    </location>
</feature>
<reference evidence="6 7" key="1">
    <citation type="submission" date="2024-01" db="EMBL/GenBank/DDBJ databases">
        <title>The genomes of 5 underutilized Papilionoideae crops provide insights into root nodulation and disease resistanc.</title>
        <authorList>
            <person name="Yuan L."/>
        </authorList>
    </citation>
    <scope>NUCLEOTIDE SEQUENCE [LARGE SCALE GENOMIC DNA]</scope>
    <source>
        <strain evidence="6">ZHUSHIDOU_FW_LH</strain>
        <tissue evidence="6">Leaf</tissue>
    </source>
</reference>
<dbReference type="GO" id="GO:0003723">
    <property type="term" value="F:RNA binding"/>
    <property type="evidence" value="ECO:0007669"/>
    <property type="project" value="InterPro"/>
</dbReference>
<dbReference type="PANTHER" id="PTHR47926">
    <property type="entry name" value="PENTATRICOPEPTIDE REPEAT-CONTAINING PROTEIN"/>
    <property type="match status" value="1"/>
</dbReference>
<dbReference type="AlphaFoldDB" id="A0AAN9FD64"/>
<dbReference type="GO" id="GO:0008270">
    <property type="term" value="F:zinc ion binding"/>
    <property type="evidence" value="ECO:0007669"/>
    <property type="project" value="InterPro"/>
</dbReference>
<feature type="repeat" description="PPR" evidence="3">
    <location>
        <begin position="480"/>
        <end position="514"/>
    </location>
</feature>
<sequence>MLTVLMFCTHYSTKNKKRKGERENWRSGDRTPSPLPSPRRRLSVMAKICYQILKYNGQGAMAWKLNNLSSLTTNNQKFTTSEIPTCLVLKFIKHLYSSSTPHLECVNLGHGFNSDTFYASLIDNSTHEIHLNQIHSRIVVSGLQHNGFLITKMVNGSSNVGHIGYARKLFDEFRFPDVFLWNAIIRSYSRSDMFGDVIEMYRSMRWAGVNPDCFTFPYVLKACTELLDFRLTRIVHGQVFRHGFRSDVFVQNGLVALYAKCGLIGNARVVFNGLYDRTVVSWTSIISGFAQNGEAIEALQMFNQMRNTDAKPDWIALVSILKAYTDVDDLEQGRSLHGCVIKMGLEHEPDLLISLAALYAKCGQVTVARSFFDQMEAPNVIMWNAMISGYAKNGHAEEAVNLFRDMILRNIRPDSVTVRSTVIACAQVGSLELAQWMDDYVRKSKYESDIYVNTALIDMYAKCGSVESARRVFDHTSHKDVVLWSAMIMGYGLHGQGWEAINIYNAMKQARVCPNDVTFIGLLSACNHTGLVKEGWELFNCMKDFGIEPRNEHYSSVVDLLGRAGYLDRAYAFILKMPVEPGVSVWGALLSACNIHRHVKMGEYAANKLFSLDPYNIGHYVQLSNLYASSRLWNRVAHVRVLMKEKGLSKDLGYSLIEINGKLQAFHIGDKTHPRAEEIFDELQRLERRLKEVGFIPHTDSVLHDLNYEEKEENLSIHSERIAIAYGLISTAPGTTLRITKNLRACINCHSAIKLISKLVAREIIVRDANRFHHFRDGCCSCGDYW</sequence>
<protein>
    <recommendedName>
        <fullName evidence="5">DYW domain-containing protein</fullName>
    </recommendedName>
</protein>
<dbReference type="PANTHER" id="PTHR47926:SF396">
    <property type="entry name" value="PENTATRICOPEPTIDE REPEAT-CONTAINING PROTEIN"/>
    <property type="match status" value="1"/>
</dbReference>
<keyword evidence="7" id="KW-1185">Reference proteome</keyword>
<dbReference type="InterPro" id="IPR046848">
    <property type="entry name" value="E_motif"/>
</dbReference>